<proteinExistence type="predicted"/>
<dbReference type="EMBL" id="QFVR01000002">
    <property type="protein sequence ID" value="PWI26648.1"/>
    <property type="molecule type" value="Genomic_DNA"/>
</dbReference>
<dbReference type="Proteomes" id="UP000245938">
    <property type="component" value="Unassembled WGS sequence"/>
</dbReference>
<keyword evidence="4" id="KW-1185">Reference proteome</keyword>
<comment type="caution">
    <text evidence="3">The sequence shown here is derived from an EMBL/GenBank/DDBJ whole genome shotgun (WGS) entry which is preliminary data.</text>
</comment>
<dbReference type="GO" id="GO:0008797">
    <property type="term" value="F:aspartate ammonia-lyase activity"/>
    <property type="evidence" value="ECO:0007669"/>
    <property type="project" value="TreeGrafter"/>
</dbReference>
<evidence type="ECO:0000256" key="1">
    <source>
        <dbReference type="ARBA" id="ARBA00023239"/>
    </source>
</evidence>
<dbReference type="PRINTS" id="PR00149">
    <property type="entry name" value="FUMRATELYASE"/>
</dbReference>
<dbReference type="GO" id="GO:0006531">
    <property type="term" value="P:aspartate metabolic process"/>
    <property type="evidence" value="ECO:0007669"/>
    <property type="project" value="TreeGrafter"/>
</dbReference>
<dbReference type="Gene3D" id="1.10.275.10">
    <property type="entry name" value="Fumarase/aspartase (N-terminal domain)"/>
    <property type="match status" value="1"/>
</dbReference>
<dbReference type="Gene3D" id="1.20.200.10">
    <property type="entry name" value="Fumarase/aspartase (Central domain)"/>
    <property type="match status" value="1"/>
</dbReference>
<dbReference type="Pfam" id="PF00206">
    <property type="entry name" value="Lyase_1"/>
    <property type="match status" value="1"/>
</dbReference>
<dbReference type="InterPro" id="IPR024083">
    <property type="entry name" value="Fumarase/histidase_N"/>
</dbReference>
<evidence type="ECO:0000313" key="3">
    <source>
        <dbReference type="EMBL" id="PWI26648.1"/>
    </source>
</evidence>
<dbReference type="AlphaFoldDB" id="A0A2U3AQ23"/>
<dbReference type="PANTHER" id="PTHR42696">
    <property type="entry name" value="ASPARTATE AMMONIA-LYASE"/>
    <property type="match status" value="1"/>
</dbReference>
<dbReference type="InterPro" id="IPR022761">
    <property type="entry name" value="Fumarate_lyase_N"/>
</dbReference>
<evidence type="ECO:0000259" key="2">
    <source>
        <dbReference type="Pfam" id="PF00206"/>
    </source>
</evidence>
<keyword evidence="1 3" id="KW-0456">Lyase</keyword>
<evidence type="ECO:0000313" key="4">
    <source>
        <dbReference type="Proteomes" id="UP000245938"/>
    </source>
</evidence>
<reference evidence="3 4" key="1">
    <citation type="submission" date="2018-05" db="EMBL/GenBank/DDBJ databases">
        <title>Kurthia sibirica genome sequence.</title>
        <authorList>
            <person name="Maclea K.S."/>
            <person name="Goen A.E."/>
        </authorList>
    </citation>
    <scope>NUCLEOTIDE SEQUENCE [LARGE SCALE GENOMIC DNA]</scope>
    <source>
        <strain evidence="3 4">ATCC 49154</strain>
    </source>
</reference>
<dbReference type="InterPro" id="IPR051546">
    <property type="entry name" value="Aspartate_Ammonia-Lyase"/>
</dbReference>
<dbReference type="OrthoDB" id="9802809at2"/>
<protein>
    <submittedName>
        <fullName evidence="3">Aspartate ammonia-lyase</fullName>
    </submittedName>
</protein>
<dbReference type="InterPro" id="IPR000362">
    <property type="entry name" value="Fumarate_lyase_fam"/>
</dbReference>
<dbReference type="GO" id="GO:0005829">
    <property type="term" value="C:cytosol"/>
    <property type="evidence" value="ECO:0007669"/>
    <property type="project" value="TreeGrafter"/>
</dbReference>
<accession>A0A2U3AQ23</accession>
<gene>
    <name evidence="3" type="ORF">DEX24_02485</name>
</gene>
<dbReference type="SUPFAM" id="SSF48557">
    <property type="entry name" value="L-aspartase-like"/>
    <property type="match status" value="1"/>
</dbReference>
<dbReference type="InterPro" id="IPR008948">
    <property type="entry name" value="L-Aspartase-like"/>
</dbReference>
<feature type="domain" description="Fumarate lyase N-terminal" evidence="2">
    <location>
        <begin position="27"/>
        <end position="353"/>
    </location>
</feature>
<name>A0A2U3AQ23_9BACL</name>
<dbReference type="PANTHER" id="PTHR42696:SF2">
    <property type="entry name" value="ASPARTATE AMMONIA-LYASE"/>
    <property type="match status" value="1"/>
</dbReference>
<sequence length="446" mass="49905">MKPFVHNVNGRLGDFMNYRYEKDVIGEEQIERDSLLGIHSARNIRIFKLGGWRLHRYATYIKMLLFIKKAAAIANRAAGDLNEKKAQTIIETCDLLLLTKHNDQFAVETLQGGGNIAVNLNINEVIANFANKEHSKKDLIDAINDVNLSQSTADVCRTAGNMAVYEELTKFQQQFAKLVESFQQKEKEFTGIASISRTCLQDGSKNDMGEFFSGYTAVLQRRYHRLESVYAQLLAINIGGTVIGDGEGASKNYQALIVESLITVSNMPLTSTTNKFDMAQNIDVHVEVSDQLNIVAEALIKIAKDLRLLSSGPETGFNELRLPQIVKGSSFFPGKINPVIPETVMQCCFEVGGLNYSIHRSSENGELNLNVFEGYAVFKLLDSIQLLTRAITLLNDYCIQGISVNSEQCKQYSESLIPSIVSVKEQFGYHAAEEYYKNILKKRDLK</sequence>
<organism evidence="3 4">
    <name type="scientific">Kurthia sibirica</name>
    <dbReference type="NCBI Taxonomy" id="202750"/>
    <lineage>
        <taxon>Bacteria</taxon>
        <taxon>Bacillati</taxon>
        <taxon>Bacillota</taxon>
        <taxon>Bacilli</taxon>
        <taxon>Bacillales</taxon>
        <taxon>Caryophanaceae</taxon>
        <taxon>Kurthia</taxon>
    </lineage>
</organism>